<dbReference type="SUPFAM" id="SSF56266">
    <property type="entry name" value="DmpA/ArgJ-like"/>
    <property type="match status" value="1"/>
</dbReference>
<dbReference type="PANTHER" id="PTHR36512">
    <property type="entry name" value="D-AMINOPEPTIDASE"/>
    <property type="match status" value="1"/>
</dbReference>
<evidence type="ECO:0000256" key="1">
    <source>
        <dbReference type="ARBA" id="ARBA00007068"/>
    </source>
</evidence>
<gene>
    <name evidence="2" type="ORF">CLG_B1940</name>
</gene>
<dbReference type="Gene3D" id="3.60.70.12">
    <property type="entry name" value="L-amino peptidase D-ALA esterase/amidase"/>
    <property type="match status" value="1"/>
</dbReference>
<dbReference type="CDD" id="cd02252">
    <property type="entry name" value="nylC_like"/>
    <property type="match status" value="1"/>
</dbReference>
<comment type="caution">
    <text evidence="2">The sequence shown here is derived from an EMBL/GenBank/DDBJ whole genome shotgun (WGS) entry which is preliminary data.</text>
</comment>
<organism evidence="2 3">
    <name type="scientific">Clostridium botulinum D str. 1873</name>
    <dbReference type="NCBI Taxonomy" id="592027"/>
    <lineage>
        <taxon>Bacteria</taxon>
        <taxon>Bacillati</taxon>
        <taxon>Bacillota</taxon>
        <taxon>Clostridia</taxon>
        <taxon>Eubacteriales</taxon>
        <taxon>Clostridiaceae</taxon>
        <taxon>Clostridium</taxon>
    </lineage>
</organism>
<protein>
    <submittedName>
        <fullName evidence="2">Peptidase family T4</fullName>
    </submittedName>
</protein>
<dbReference type="GO" id="GO:0004177">
    <property type="term" value="F:aminopeptidase activity"/>
    <property type="evidence" value="ECO:0007669"/>
    <property type="project" value="TreeGrafter"/>
</dbReference>
<evidence type="ECO:0000313" key="2">
    <source>
        <dbReference type="EMBL" id="EES90985.1"/>
    </source>
</evidence>
<dbReference type="EMBL" id="ACSJ01000007">
    <property type="protein sequence ID" value="EES90985.1"/>
    <property type="molecule type" value="Genomic_DNA"/>
</dbReference>
<dbReference type="PANTHER" id="PTHR36512:SF3">
    <property type="entry name" value="BLR5678 PROTEIN"/>
    <property type="match status" value="1"/>
</dbReference>
<proteinExistence type="inferred from homology"/>
<reference evidence="2 3" key="1">
    <citation type="submission" date="2009-10" db="EMBL/GenBank/DDBJ databases">
        <authorList>
            <person name="Shrivastava S."/>
            <person name="Brinkac L.B."/>
            <person name="Brown J.L."/>
            <person name="Bruce D.B."/>
            <person name="Detter C."/>
            <person name="Green L.D."/>
            <person name="Munk C.A."/>
            <person name="Rogers Y.C."/>
            <person name="Tapia R."/>
            <person name="Saunders E.S."/>
            <person name="Sims D.R."/>
            <person name="Smith L.A."/>
            <person name="Smith T.J."/>
            <person name="Sutton G."/>
            <person name="Brettin T."/>
        </authorList>
    </citation>
    <scope>NUCLEOTIDE SEQUENCE [LARGE SCALE GENOMIC DNA]</scope>
    <source>
        <strain evidence="3">D str. 1873</strain>
    </source>
</reference>
<evidence type="ECO:0000313" key="3">
    <source>
        <dbReference type="Proteomes" id="UP000006160"/>
    </source>
</evidence>
<dbReference type="InterPro" id="IPR005321">
    <property type="entry name" value="Peptidase_S58_DmpA"/>
</dbReference>
<dbReference type="Proteomes" id="UP000006160">
    <property type="component" value="Unassembled WGS sequence"/>
</dbReference>
<name>A0A9P2LL11_CLOBO</name>
<comment type="similarity">
    <text evidence="1">Belongs to the peptidase S58 family.</text>
</comment>
<dbReference type="Pfam" id="PF03576">
    <property type="entry name" value="Peptidase_S58"/>
    <property type="match status" value="1"/>
</dbReference>
<dbReference type="AlphaFoldDB" id="A0A9P2LL11"/>
<dbReference type="RefSeq" id="WP_003375510.1">
    <property type="nucleotide sequence ID" value="NZ_ACSJ01000007.1"/>
</dbReference>
<dbReference type="InterPro" id="IPR016117">
    <property type="entry name" value="ArgJ-like_dom_sf"/>
</dbReference>
<sequence>MEKVNITDIEGIRIGHSQKLHGPTGCTVILCEKGAVGGVDVRGGAPGTRETDLLNPMNMVNKIHAILLTGGSAFGLDAASGIMEYLEERNVGFDVGVTKVPIVCGAALFDLSIGNYKIRPDKNMGYEACLNAINKKPMEGNVGAGTGATVGKVLGEEYAMKGGFGSYTLKVGELIVGAVVAVNCFGDVIEPKTGNVIAGVLNKDKNGFRSTENIMISKYDNDKNLFNGNTTIGAIVTNAILTKGEANKVASMAHNGYARSIYPVHTMYDGDTIFVMATGSVKADVNVVGLLASKVMEKAIVRAIKKANSICGYKCYKDIINE</sequence>
<accession>A0A9P2LL11</accession>